<feature type="compositionally biased region" description="Acidic residues" evidence="1">
    <location>
        <begin position="21"/>
        <end position="31"/>
    </location>
</feature>
<evidence type="ECO:0000313" key="2">
    <source>
        <dbReference type="EMBL" id="GAA4979722.1"/>
    </source>
</evidence>
<protein>
    <submittedName>
        <fullName evidence="2">Uncharacterized protein</fullName>
    </submittedName>
</protein>
<gene>
    <name evidence="2" type="ORF">GCM10023205_55530</name>
</gene>
<organism evidence="2 3">
    <name type="scientific">Yinghuangia aomiensis</name>
    <dbReference type="NCBI Taxonomy" id="676205"/>
    <lineage>
        <taxon>Bacteria</taxon>
        <taxon>Bacillati</taxon>
        <taxon>Actinomycetota</taxon>
        <taxon>Actinomycetes</taxon>
        <taxon>Kitasatosporales</taxon>
        <taxon>Streptomycetaceae</taxon>
        <taxon>Yinghuangia</taxon>
    </lineage>
</organism>
<proteinExistence type="predicted"/>
<dbReference type="RefSeq" id="WP_345678426.1">
    <property type="nucleotide sequence ID" value="NZ_BAABHS010000021.1"/>
</dbReference>
<dbReference type="Proteomes" id="UP001500466">
    <property type="component" value="Unassembled WGS sequence"/>
</dbReference>
<reference evidence="3" key="1">
    <citation type="journal article" date="2019" name="Int. J. Syst. Evol. Microbiol.">
        <title>The Global Catalogue of Microorganisms (GCM) 10K type strain sequencing project: providing services to taxonomists for standard genome sequencing and annotation.</title>
        <authorList>
            <consortium name="The Broad Institute Genomics Platform"/>
            <consortium name="The Broad Institute Genome Sequencing Center for Infectious Disease"/>
            <person name="Wu L."/>
            <person name="Ma J."/>
        </authorList>
    </citation>
    <scope>NUCLEOTIDE SEQUENCE [LARGE SCALE GENOMIC DNA]</scope>
    <source>
        <strain evidence="3">JCM 17986</strain>
    </source>
</reference>
<feature type="compositionally biased region" description="Low complexity" evidence="1">
    <location>
        <begin position="40"/>
        <end position="52"/>
    </location>
</feature>
<evidence type="ECO:0000256" key="1">
    <source>
        <dbReference type="SAM" id="MobiDB-lite"/>
    </source>
</evidence>
<name>A0ABP9HVV1_9ACTN</name>
<sequence length="124" mass="12520">MSKPGAPGIPRQSPAPAAAEPAEEPAEDPESGPDHRAAPEHGPAGAAGTSPGPGAPRHRALDALRALDAELLRLARAAHADAEIRGAVRAVLDAVRTATAHPDGTTTLVVATAAWTRLRDTAAN</sequence>
<keyword evidence="3" id="KW-1185">Reference proteome</keyword>
<accession>A0ABP9HVV1</accession>
<comment type="caution">
    <text evidence="2">The sequence shown here is derived from an EMBL/GenBank/DDBJ whole genome shotgun (WGS) entry which is preliminary data.</text>
</comment>
<evidence type="ECO:0000313" key="3">
    <source>
        <dbReference type="Proteomes" id="UP001500466"/>
    </source>
</evidence>
<dbReference type="EMBL" id="BAABHS010000021">
    <property type="protein sequence ID" value="GAA4979722.1"/>
    <property type="molecule type" value="Genomic_DNA"/>
</dbReference>
<feature type="region of interest" description="Disordered" evidence="1">
    <location>
        <begin position="1"/>
        <end position="61"/>
    </location>
</feature>